<sequence length="129" mass="15068">MHHHLLLVENSKTEFNFPQTALIWIEENNIRQLEVVKRLVKGFLKSAHDTLEENEEIHVIHKTTYPYKKWEIEKSAEDAGLFLVKKVNSEFLIIQDTNINWIGSCADETFVVGNCCIFKICLDYNCLTQ</sequence>
<protein>
    <submittedName>
        <fullName evidence="1">Uncharacterized protein</fullName>
    </submittedName>
</protein>
<organism evidence="1 2">
    <name type="scientific">Populus alba</name>
    <name type="common">White poplar</name>
    <dbReference type="NCBI Taxonomy" id="43335"/>
    <lineage>
        <taxon>Eukaryota</taxon>
        <taxon>Viridiplantae</taxon>
        <taxon>Streptophyta</taxon>
        <taxon>Embryophyta</taxon>
        <taxon>Tracheophyta</taxon>
        <taxon>Spermatophyta</taxon>
        <taxon>Magnoliopsida</taxon>
        <taxon>eudicotyledons</taxon>
        <taxon>Gunneridae</taxon>
        <taxon>Pentapetalae</taxon>
        <taxon>rosids</taxon>
        <taxon>fabids</taxon>
        <taxon>Malpighiales</taxon>
        <taxon>Salicaceae</taxon>
        <taxon>Saliceae</taxon>
        <taxon>Populus</taxon>
    </lineage>
</organism>
<dbReference type="Proteomes" id="UP000309997">
    <property type="component" value="Unassembled WGS sequence"/>
</dbReference>
<accession>A0ACC4C8C7</accession>
<keyword evidence="2" id="KW-1185">Reference proteome</keyword>
<reference evidence="1 2" key="1">
    <citation type="journal article" date="2024" name="Plant Biotechnol. J.">
        <title>Genome and CRISPR/Cas9 system of a widespread forest tree (Populus alba) in the world.</title>
        <authorList>
            <person name="Liu Y.J."/>
            <person name="Jiang P.F."/>
            <person name="Han X.M."/>
            <person name="Li X.Y."/>
            <person name="Wang H.M."/>
            <person name="Wang Y.J."/>
            <person name="Wang X.X."/>
            <person name="Zeng Q.Y."/>
        </authorList>
    </citation>
    <scope>NUCLEOTIDE SEQUENCE [LARGE SCALE GENOMIC DNA]</scope>
    <source>
        <strain evidence="2">cv. PAL-ZL1</strain>
    </source>
</reference>
<evidence type="ECO:0000313" key="2">
    <source>
        <dbReference type="Proteomes" id="UP000309997"/>
    </source>
</evidence>
<proteinExistence type="predicted"/>
<gene>
    <name evidence="1" type="ORF">D5086_014090</name>
</gene>
<evidence type="ECO:0000313" key="1">
    <source>
        <dbReference type="EMBL" id="KAL3587223.1"/>
    </source>
</evidence>
<name>A0ACC4C8C7_POPAL</name>
<comment type="caution">
    <text evidence="1">The sequence shown here is derived from an EMBL/GenBank/DDBJ whole genome shotgun (WGS) entry which is preliminary data.</text>
</comment>
<dbReference type="EMBL" id="RCHU02000006">
    <property type="protein sequence ID" value="KAL3587223.1"/>
    <property type="molecule type" value="Genomic_DNA"/>
</dbReference>